<dbReference type="AlphaFoldDB" id="A0A0R1XBZ1"/>
<dbReference type="EMBL" id="AZFW01000044">
    <property type="protein sequence ID" value="KRM27687.1"/>
    <property type="molecule type" value="Genomic_DNA"/>
</dbReference>
<name>A0A0R1XBZ1_9LACO</name>
<dbReference type="PATRIC" id="fig|1122147.4.peg.2524"/>
<evidence type="ECO:0000259" key="4">
    <source>
        <dbReference type="PROSITE" id="PS01124"/>
    </source>
</evidence>
<dbReference type="PROSITE" id="PS01124">
    <property type="entry name" value="HTH_ARAC_FAMILY_2"/>
    <property type="match status" value="1"/>
</dbReference>
<dbReference type="InterPro" id="IPR014710">
    <property type="entry name" value="RmlC-like_jellyroll"/>
</dbReference>
<dbReference type="eggNOG" id="COG2207">
    <property type="taxonomic scope" value="Bacteria"/>
</dbReference>
<dbReference type="InterPro" id="IPR037923">
    <property type="entry name" value="HTH-like"/>
</dbReference>
<dbReference type="GO" id="GO:0003700">
    <property type="term" value="F:DNA-binding transcription factor activity"/>
    <property type="evidence" value="ECO:0007669"/>
    <property type="project" value="InterPro"/>
</dbReference>
<keyword evidence="3" id="KW-0804">Transcription</keyword>
<dbReference type="OrthoDB" id="9799319at2"/>
<evidence type="ECO:0000256" key="3">
    <source>
        <dbReference type="ARBA" id="ARBA00023163"/>
    </source>
</evidence>
<organism evidence="5 6">
    <name type="scientific">Schleiferilactobacillus harbinensis DSM 16991</name>
    <dbReference type="NCBI Taxonomy" id="1122147"/>
    <lineage>
        <taxon>Bacteria</taxon>
        <taxon>Bacillati</taxon>
        <taxon>Bacillota</taxon>
        <taxon>Bacilli</taxon>
        <taxon>Lactobacillales</taxon>
        <taxon>Lactobacillaceae</taxon>
        <taxon>Schleiferilactobacillus</taxon>
    </lineage>
</organism>
<keyword evidence="2" id="KW-0238">DNA-binding</keyword>
<dbReference type="SMART" id="SM00342">
    <property type="entry name" value="HTH_ARAC"/>
    <property type="match status" value="1"/>
</dbReference>
<dbReference type="GO" id="GO:0043565">
    <property type="term" value="F:sequence-specific DNA binding"/>
    <property type="evidence" value="ECO:0007669"/>
    <property type="project" value="InterPro"/>
</dbReference>
<dbReference type="Gene3D" id="1.10.10.60">
    <property type="entry name" value="Homeodomain-like"/>
    <property type="match status" value="1"/>
</dbReference>
<dbReference type="InterPro" id="IPR009057">
    <property type="entry name" value="Homeodomain-like_sf"/>
</dbReference>
<dbReference type="PANTHER" id="PTHR43280">
    <property type="entry name" value="ARAC-FAMILY TRANSCRIPTIONAL REGULATOR"/>
    <property type="match status" value="1"/>
</dbReference>
<evidence type="ECO:0000313" key="6">
    <source>
        <dbReference type="Proteomes" id="UP000050949"/>
    </source>
</evidence>
<evidence type="ECO:0000256" key="2">
    <source>
        <dbReference type="ARBA" id="ARBA00023125"/>
    </source>
</evidence>
<dbReference type="PANTHER" id="PTHR43280:SF2">
    <property type="entry name" value="HTH-TYPE TRANSCRIPTIONAL REGULATOR EXSA"/>
    <property type="match status" value="1"/>
</dbReference>
<dbReference type="Pfam" id="PF02311">
    <property type="entry name" value="AraC_binding"/>
    <property type="match status" value="1"/>
</dbReference>
<reference evidence="5 6" key="1">
    <citation type="journal article" date="2015" name="Genome Announc.">
        <title>Expanding the biotechnology potential of lactobacilli through comparative genomics of 213 strains and associated genera.</title>
        <authorList>
            <person name="Sun Z."/>
            <person name="Harris H.M."/>
            <person name="McCann A."/>
            <person name="Guo C."/>
            <person name="Argimon S."/>
            <person name="Zhang W."/>
            <person name="Yang X."/>
            <person name="Jeffery I.B."/>
            <person name="Cooney J.C."/>
            <person name="Kagawa T.F."/>
            <person name="Liu W."/>
            <person name="Song Y."/>
            <person name="Salvetti E."/>
            <person name="Wrobel A."/>
            <person name="Rasinkangas P."/>
            <person name="Parkhill J."/>
            <person name="Rea M.C."/>
            <person name="O'Sullivan O."/>
            <person name="Ritari J."/>
            <person name="Douillard F.P."/>
            <person name="Paul Ross R."/>
            <person name="Yang R."/>
            <person name="Briner A.E."/>
            <person name="Felis G.E."/>
            <person name="de Vos W.M."/>
            <person name="Barrangou R."/>
            <person name="Klaenhammer T.R."/>
            <person name="Caufield P.W."/>
            <person name="Cui Y."/>
            <person name="Zhang H."/>
            <person name="O'Toole P.W."/>
        </authorList>
    </citation>
    <scope>NUCLEOTIDE SEQUENCE [LARGE SCALE GENOMIC DNA]</scope>
    <source>
        <strain evidence="5 6">DSM 16991</strain>
    </source>
</reference>
<feature type="domain" description="HTH araC/xylS-type" evidence="4">
    <location>
        <begin position="188"/>
        <end position="286"/>
    </location>
</feature>
<dbReference type="SUPFAM" id="SSF46689">
    <property type="entry name" value="Homeodomain-like"/>
    <property type="match status" value="2"/>
</dbReference>
<dbReference type="InterPro" id="IPR003313">
    <property type="entry name" value="AraC-bd"/>
</dbReference>
<dbReference type="InterPro" id="IPR018062">
    <property type="entry name" value="HTH_AraC-typ_CS"/>
</dbReference>
<keyword evidence="1" id="KW-0805">Transcription regulation</keyword>
<dbReference type="Proteomes" id="UP000050949">
    <property type="component" value="Unassembled WGS sequence"/>
</dbReference>
<dbReference type="Gene3D" id="2.60.120.10">
    <property type="entry name" value="Jelly Rolls"/>
    <property type="match status" value="1"/>
</dbReference>
<dbReference type="RefSeq" id="WP_027827835.1">
    <property type="nucleotide sequence ID" value="NZ_AUEH01000008.1"/>
</dbReference>
<sequence length="291" mass="33617">MTYIHKLVDVPVLGNLPVQYIISEGKKDVEPVPKHWHAALEVNCVLRGQASVYMAGQTYLMQAGDALAINSFAVHAGQILCHAEADYRIITFLYPIERLYALIPNYNALVVSLAPSDERTPAQQSAYHQLYQAFDLFYQLEQGEPPFFRIDQQALCYQILYLLFKNFSARRAPDTQYIPNRCSHPQLYEVVDYILKHYMEPLHRDQIAKACGYSTRHLANRFKATYQLSLMQYVTRIRALKAMQLLQTTEQPLSWIAAKVGFSYPYALTKAFKHAFGLTPTEYRRLKLRRN</sequence>
<dbReference type="Pfam" id="PF12833">
    <property type="entry name" value="HTH_18"/>
    <property type="match status" value="1"/>
</dbReference>
<dbReference type="InterPro" id="IPR018060">
    <property type="entry name" value="HTH_AraC"/>
</dbReference>
<protein>
    <recommendedName>
        <fullName evidence="4">HTH araC/xylS-type domain-containing protein</fullName>
    </recommendedName>
</protein>
<comment type="caution">
    <text evidence="5">The sequence shown here is derived from an EMBL/GenBank/DDBJ whole genome shotgun (WGS) entry which is preliminary data.</text>
</comment>
<dbReference type="SUPFAM" id="SSF51215">
    <property type="entry name" value="Regulatory protein AraC"/>
    <property type="match status" value="1"/>
</dbReference>
<accession>A0A0R1XBZ1</accession>
<proteinExistence type="predicted"/>
<dbReference type="PROSITE" id="PS00041">
    <property type="entry name" value="HTH_ARAC_FAMILY_1"/>
    <property type="match status" value="1"/>
</dbReference>
<gene>
    <name evidence="5" type="ORF">FC91_GL002445</name>
</gene>
<evidence type="ECO:0000256" key="1">
    <source>
        <dbReference type="ARBA" id="ARBA00023015"/>
    </source>
</evidence>
<evidence type="ECO:0000313" key="5">
    <source>
        <dbReference type="EMBL" id="KRM27687.1"/>
    </source>
</evidence>